<dbReference type="EMBL" id="DXET01000227">
    <property type="protein sequence ID" value="HIX82310.1"/>
    <property type="molecule type" value="Genomic_DNA"/>
</dbReference>
<dbReference type="AlphaFoldDB" id="A0A9D1XQU6"/>
<feature type="transmembrane region" description="Helical" evidence="1">
    <location>
        <begin position="52"/>
        <end position="69"/>
    </location>
</feature>
<gene>
    <name evidence="2" type="ORF">H9980_10130</name>
</gene>
<dbReference type="Proteomes" id="UP000886724">
    <property type="component" value="Unassembled WGS sequence"/>
</dbReference>
<comment type="caution">
    <text evidence="2">The sequence shown here is derived from an EMBL/GenBank/DDBJ whole genome shotgun (WGS) entry which is preliminary data.</text>
</comment>
<keyword evidence="1" id="KW-0812">Transmembrane</keyword>
<protein>
    <submittedName>
        <fullName evidence="2">Uncharacterized protein</fullName>
    </submittedName>
</protein>
<keyword evidence="1" id="KW-0472">Membrane</keyword>
<reference evidence="2" key="2">
    <citation type="submission" date="2021-04" db="EMBL/GenBank/DDBJ databases">
        <authorList>
            <person name="Gilroy R."/>
        </authorList>
    </citation>
    <scope>NUCLEOTIDE SEQUENCE</scope>
    <source>
        <strain evidence="2">ChiGjej1B1-14440</strain>
    </source>
</reference>
<feature type="transmembrane region" description="Helical" evidence="1">
    <location>
        <begin position="29"/>
        <end position="46"/>
    </location>
</feature>
<feature type="transmembrane region" description="Helical" evidence="1">
    <location>
        <begin position="6"/>
        <end position="22"/>
    </location>
</feature>
<reference evidence="2" key="1">
    <citation type="journal article" date="2021" name="PeerJ">
        <title>Extensive microbial diversity within the chicken gut microbiome revealed by metagenomics and culture.</title>
        <authorList>
            <person name="Gilroy R."/>
            <person name="Ravi A."/>
            <person name="Getino M."/>
            <person name="Pursley I."/>
            <person name="Horton D.L."/>
            <person name="Alikhan N.F."/>
            <person name="Baker D."/>
            <person name="Gharbi K."/>
            <person name="Hall N."/>
            <person name="Watson M."/>
            <person name="Adriaenssens E.M."/>
            <person name="Foster-Nyarko E."/>
            <person name="Jarju S."/>
            <person name="Secka A."/>
            <person name="Antonio M."/>
            <person name="Oren A."/>
            <person name="Chaudhuri R.R."/>
            <person name="La Ragione R."/>
            <person name="Hildebrand F."/>
            <person name="Pallen M.J."/>
        </authorList>
    </citation>
    <scope>NUCLEOTIDE SEQUENCE</scope>
    <source>
        <strain evidence="2">ChiGjej1B1-14440</strain>
    </source>
</reference>
<accession>A0A9D1XQU6</accession>
<organism evidence="2 3">
    <name type="scientific">Candidatus Erysipelatoclostridium merdavium</name>
    <dbReference type="NCBI Taxonomy" id="2838566"/>
    <lineage>
        <taxon>Bacteria</taxon>
        <taxon>Bacillati</taxon>
        <taxon>Bacillota</taxon>
        <taxon>Erysipelotrichia</taxon>
        <taxon>Erysipelotrichales</taxon>
        <taxon>Erysipelotrichales incertae sedis</taxon>
    </lineage>
</organism>
<sequence length="92" mass="10405">MEVVLVISMFVCTALALNFLVNGKHKLSGTFEVINLCLIVATAYQFKLVDTIIWVLIVLALIILVLLFLNKKRKDKKMQSELIEARIVDKGE</sequence>
<evidence type="ECO:0000313" key="3">
    <source>
        <dbReference type="Proteomes" id="UP000886724"/>
    </source>
</evidence>
<proteinExistence type="predicted"/>
<evidence type="ECO:0000256" key="1">
    <source>
        <dbReference type="SAM" id="Phobius"/>
    </source>
</evidence>
<keyword evidence="1" id="KW-1133">Transmembrane helix</keyword>
<name>A0A9D1XQU6_9FIRM</name>
<evidence type="ECO:0000313" key="2">
    <source>
        <dbReference type="EMBL" id="HIX82310.1"/>
    </source>
</evidence>